<accession>A0ACA9NCB0</accession>
<protein>
    <submittedName>
        <fullName evidence="1">16867_t:CDS:1</fullName>
    </submittedName>
</protein>
<sequence>VCGLKVASSDSPEILVRMGDLPSTPRTRGGATARPDASVYVQTLPAKSLMKGIVLSYDGASGSMMARTSWNKVEYLRTSFYCDGKRHMPSDSREGQPTLARRLRFTDFGRVGEGGERGVLGTDNESPSSTGVTSVLVSAEYVEASERGMTISSHRKHRTERPNSDEPADDENKRSSRGTGWSGSQRRKNVWHSERTEWNSSVSVEGCWRILHVTIRPQNAFVGT</sequence>
<evidence type="ECO:0000313" key="1">
    <source>
        <dbReference type="EMBL" id="CAG8645780.1"/>
    </source>
</evidence>
<evidence type="ECO:0000313" key="2">
    <source>
        <dbReference type="Proteomes" id="UP000789525"/>
    </source>
</evidence>
<reference evidence="1" key="1">
    <citation type="submission" date="2021-06" db="EMBL/GenBank/DDBJ databases">
        <authorList>
            <person name="Kallberg Y."/>
            <person name="Tangrot J."/>
            <person name="Rosling A."/>
        </authorList>
    </citation>
    <scope>NUCLEOTIDE SEQUENCE</scope>
    <source>
        <strain evidence="1">CL356</strain>
    </source>
</reference>
<comment type="caution">
    <text evidence="1">The sequence shown here is derived from an EMBL/GenBank/DDBJ whole genome shotgun (WGS) entry which is preliminary data.</text>
</comment>
<gene>
    <name evidence="1" type="ORF">ACOLOM_LOCUS8093</name>
</gene>
<organism evidence="1 2">
    <name type="scientific">Acaulospora colombiana</name>
    <dbReference type="NCBI Taxonomy" id="27376"/>
    <lineage>
        <taxon>Eukaryota</taxon>
        <taxon>Fungi</taxon>
        <taxon>Fungi incertae sedis</taxon>
        <taxon>Mucoromycota</taxon>
        <taxon>Glomeromycotina</taxon>
        <taxon>Glomeromycetes</taxon>
        <taxon>Diversisporales</taxon>
        <taxon>Acaulosporaceae</taxon>
        <taxon>Acaulospora</taxon>
    </lineage>
</organism>
<proteinExistence type="predicted"/>
<name>A0ACA9NCB0_9GLOM</name>
<feature type="non-terminal residue" evidence="1">
    <location>
        <position position="1"/>
    </location>
</feature>
<dbReference type="EMBL" id="CAJVPT010020077">
    <property type="protein sequence ID" value="CAG8645780.1"/>
    <property type="molecule type" value="Genomic_DNA"/>
</dbReference>
<dbReference type="Proteomes" id="UP000789525">
    <property type="component" value="Unassembled WGS sequence"/>
</dbReference>
<keyword evidence="2" id="KW-1185">Reference proteome</keyword>